<evidence type="ECO:0000259" key="1">
    <source>
        <dbReference type="Pfam" id="PF00078"/>
    </source>
</evidence>
<dbReference type="InterPro" id="IPR000477">
    <property type="entry name" value="RT_dom"/>
</dbReference>
<evidence type="ECO:0000313" key="3">
    <source>
        <dbReference type="Proteomes" id="UP001292094"/>
    </source>
</evidence>
<proteinExistence type="predicted"/>
<dbReference type="AlphaFoldDB" id="A0AAE1NVN7"/>
<sequence length="391" mass="44132">MAHRRVDMPWSHTNPCPSPAPRPCLNIKALNDQEKRAALQAEFLANLAPPAPNDNPATTDTLSVRWRTVSEVLLNTARSVLGTIKRKNRDWFDEQAEDIHQLLEEKKRAHQSVLTNPNARTRENLAELRSRVQRETRKMQNEWWTKLAGEIQGYADVGDQQQFYNALTMAYGPQSNSFCPTRSADGSTLITEKSEILGRWAEHYEDLLNRSNPTDPTFLNNLPDLPAMQELDTIPSHQEVHLAVNSLKNNKATGPDSIPAEILKYGAVSNIAKQQIDPADGVWLSYRLDGNLFNIRRLQAKTRVTEEAIHELQYADDTAIISSSHMGLQHTINAVTNAYTRSGFAININKTEVLSMHEHPREPVEFTINQQPLKNVQEFTYLGSVLTTPVT</sequence>
<keyword evidence="3" id="KW-1185">Reference proteome</keyword>
<dbReference type="PANTHER" id="PTHR47027">
    <property type="entry name" value="REVERSE TRANSCRIPTASE DOMAIN-CONTAINING PROTEIN"/>
    <property type="match status" value="1"/>
</dbReference>
<organism evidence="2 3">
    <name type="scientific">Petrolisthes manimaculis</name>
    <dbReference type="NCBI Taxonomy" id="1843537"/>
    <lineage>
        <taxon>Eukaryota</taxon>
        <taxon>Metazoa</taxon>
        <taxon>Ecdysozoa</taxon>
        <taxon>Arthropoda</taxon>
        <taxon>Crustacea</taxon>
        <taxon>Multicrustacea</taxon>
        <taxon>Malacostraca</taxon>
        <taxon>Eumalacostraca</taxon>
        <taxon>Eucarida</taxon>
        <taxon>Decapoda</taxon>
        <taxon>Pleocyemata</taxon>
        <taxon>Anomura</taxon>
        <taxon>Galatheoidea</taxon>
        <taxon>Porcellanidae</taxon>
        <taxon>Petrolisthes</taxon>
    </lineage>
</organism>
<evidence type="ECO:0000313" key="2">
    <source>
        <dbReference type="EMBL" id="KAK4296047.1"/>
    </source>
</evidence>
<comment type="caution">
    <text evidence="2">The sequence shown here is derived from an EMBL/GenBank/DDBJ whole genome shotgun (WGS) entry which is preliminary data.</text>
</comment>
<feature type="domain" description="Reverse transcriptase" evidence="1">
    <location>
        <begin position="308"/>
        <end position="384"/>
    </location>
</feature>
<accession>A0AAE1NVN7</accession>
<dbReference type="Pfam" id="PF00078">
    <property type="entry name" value="RVT_1"/>
    <property type="match status" value="1"/>
</dbReference>
<dbReference type="EMBL" id="JAWZYT010003940">
    <property type="protein sequence ID" value="KAK4296047.1"/>
    <property type="molecule type" value="Genomic_DNA"/>
</dbReference>
<dbReference type="Proteomes" id="UP001292094">
    <property type="component" value="Unassembled WGS sequence"/>
</dbReference>
<protein>
    <recommendedName>
        <fullName evidence="1">Reverse transcriptase domain-containing protein</fullName>
    </recommendedName>
</protein>
<gene>
    <name evidence="2" type="ORF">Pmani_031430</name>
</gene>
<reference evidence="2" key="1">
    <citation type="submission" date="2023-11" db="EMBL/GenBank/DDBJ databases">
        <title>Genome assemblies of two species of porcelain crab, Petrolisthes cinctipes and Petrolisthes manimaculis (Anomura: Porcellanidae).</title>
        <authorList>
            <person name="Angst P."/>
        </authorList>
    </citation>
    <scope>NUCLEOTIDE SEQUENCE</scope>
    <source>
        <strain evidence="2">PB745_02</strain>
        <tissue evidence="2">Gill</tissue>
    </source>
</reference>
<name>A0AAE1NVN7_9EUCA</name>
<dbReference type="PANTHER" id="PTHR47027:SF23">
    <property type="entry name" value="REVERSE TRANSCRIPTASE DOMAIN-CONTAINING PROTEIN"/>
    <property type="match status" value="1"/>
</dbReference>